<dbReference type="AlphaFoldDB" id="A0A382RMD2"/>
<protein>
    <recommendedName>
        <fullName evidence="5">4-(Cytidine 5'-diphospho)-2-C-methyl-D-erythritol kinase</fullName>
    </recommendedName>
</protein>
<keyword evidence="3" id="KW-0067">ATP-binding</keyword>
<dbReference type="PANTHER" id="PTHR43527:SF2">
    <property type="entry name" value="4-DIPHOSPHOCYTIDYL-2-C-METHYL-D-ERYTHRITOL KINASE, CHLOROPLASTIC"/>
    <property type="match status" value="1"/>
</dbReference>
<sequence length="56" mass="6296">VEVPAYAKLNLVLEVMAKRSDGYHEVRTVLQTIDLADRLTFHPAPSLSLRCEDNSL</sequence>
<feature type="non-terminal residue" evidence="4">
    <location>
        <position position="1"/>
    </location>
</feature>
<dbReference type="Gene3D" id="3.30.230.10">
    <property type="match status" value="1"/>
</dbReference>
<feature type="non-terminal residue" evidence="4">
    <location>
        <position position="56"/>
    </location>
</feature>
<organism evidence="4">
    <name type="scientific">marine metagenome</name>
    <dbReference type="NCBI Taxonomy" id="408172"/>
    <lineage>
        <taxon>unclassified sequences</taxon>
        <taxon>metagenomes</taxon>
        <taxon>ecological metagenomes</taxon>
    </lineage>
</organism>
<dbReference type="EMBL" id="UINC01122818">
    <property type="protein sequence ID" value="SVC98863.1"/>
    <property type="molecule type" value="Genomic_DNA"/>
</dbReference>
<proteinExistence type="predicted"/>
<dbReference type="GO" id="GO:0050515">
    <property type="term" value="F:4-(cytidine 5'-diphospho)-2-C-methyl-D-erythritol kinase activity"/>
    <property type="evidence" value="ECO:0007669"/>
    <property type="project" value="TreeGrafter"/>
</dbReference>
<evidence type="ECO:0000256" key="2">
    <source>
        <dbReference type="ARBA" id="ARBA00022777"/>
    </source>
</evidence>
<name>A0A382RMD2_9ZZZZ</name>
<evidence type="ECO:0000256" key="3">
    <source>
        <dbReference type="ARBA" id="ARBA00022840"/>
    </source>
</evidence>
<dbReference type="GO" id="GO:0005524">
    <property type="term" value="F:ATP binding"/>
    <property type="evidence" value="ECO:0007669"/>
    <property type="project" value="UniProtKB-KW"/>
</dbReference>
<dbReference type="InterPro" id="IPR020568">
    <property type="entry name" value="Ribosomal_Su5_D2-typ_SF"/>
</dbReference>
<dbReference type="PANTHER" id="PTHR43527">
    <property type="entry name" value="4-DIPHOSPHOCYTIDYL-2-C-METHYL-D-ERYTHRITOL KINASE, CHLOROPLASTIC"/>
    <property type="match status" value="1"/>
</dbReference>
<dbReference type="SUPFAM" id="SSF54211">
    <property type="entry name" value="Ribosomal protein S5 domain 2-like"/>
    <property type="match status" value="1"/>
</dbReference>
<gene>
    <name evidence="4" type="ORF">METZ01_LOCUS351717</name>
</gene>
<evidence type="ECO:0000256" key="1">
    <source>
        <dbReference type="ARBA" id="ARBA00022741"/>
    </source>
</evidence>
<keyword evidence="1" id="KW-0547">Nucleotide-binding</keyword>
<keyword evidence="2" id="KW-0418">Kinase</keyword>
<keyword evidence="2" id="KW-0808">Transferase</keyword>
<dbReference type="InterPro" id="IPR014721">
    <property type="entry name" value="Ribsml_uS5_D2-typ_fold_subgr"/>
</dbReference>
<accession>A0A382RMD2</accession>
<evidence type="ECO:0008006" key="5">
    <source>
        <dbReference type="Google" id="ProtNLM"/>
    </source>
</evidence>
<evidence type="ECO:0000313" key="4">
    <source>
        <dbReference type="EMBL" id="SVC98863.1"/>
    </source>
</evidence>
<reference evidence="4" key="1">
    <citation type="submission" date="2018-05" db="EMBL/GenBank/DDBJ databases">
        <authorList>
            <person name="Lanie J.A."/>
            <person name="Ng W.-L."/>
            <person name="Kazmierczak K.M."/>
            <person name="Andrzejewski T.M."/>
            <person name="Davidsen T.M."/>
            <person name="Wayne K.J."/>
            <person name="Tettelin H."/>
            <person name="Glass J.I."/>
            <person name="Rusch D."/>
            <person name="Podicherti R."/>
            <person name="Tsui H.-C.T."/>
            <person name="Winkler M.E."/>
        </authorList>
    </citation>
    <scope>NUCLEOTIDE SEQUENCE</scope>
</reference>